<dbReference type="PROSITE" id="PS00571">
    <property type="entry name" value="AMIDASES"/>
    <property type="match status" value="1"/>
</dbReference>
<dbReference type="Pfam" id="PF01425">
    <property type="entry name" value="Amidase"/>
    <property type="match status" value="1"/>
</dbReference>
<dbReference type="AlphaFoldDB" id="A0A3E2H2E8"/>
<comment type="similarity">
    <text evidence="1">Belongs to the amidase family.</text>
</comment>
<name>A0A3E2H2E8_SCYLI</name>
<dbReference type="SUPFAM" id="SSF75304">
    <property type="entry name" value="Amidase signature (AS) enzymes"/>
    <property type="match status" value="1"/>
</dbReference>
<dbReference type="PANTHER" id="PTHR11895">
    <property type="entry name" value="TRANSAMIDASE"/>
    <property type="match status" value="1"/>
</dbReference>
<keyword evidence="4" id="KW-1185">Reference proteome</keyword>
<dbReference type="Proteomes" id="UP000258309">
    <property type="component" value="Unassembled WGS sequence"/>
</dbReference>
<dbReference type="STRING" id="5539.A0A3E2H2E8"/>
<accession>A0A3E2H2E8</accession>
<feature type="non-terminal residue" evidence="3">
    <location>
        <position position="1"/>
    </location>
</feature>
<evidence type="ECO:0000313" key="4">
    <source>
        <dbReference type="Proteomes" id="UP000258309"/>
    </source>
</evidence>
<dbReference type="InterPro" id="IPR000120">
    <property type="entry name" value="Amidase"/>
</dbReference>
<sequence length="623" mass="68272">MAQLRPETVFFGYPKPIEGPKTPFKATQDQNPVFRGYALLIGAWIVSKLSFIQRYLWRNAGFASLRNLKYIDQFSERYDPTVIPLRKDSLYPSNKTPELDIAALRFPSSDLPTRYYTVADYHTAYSSGRLTPLAVAEALLVLIRRDVTPVSKHAVAFIEVHPEAVLEAARASTSRWKEGKPLSILDGIPTGVKDTNCVAGHRKTSGRKLNDPKFSTNSASDYPVQKLEEAGVIILGVLNMHELGSDTTGLNPHWGTPLNPHNPNYYTGGSSSGSGYVVAAGLVPFSVGADGGGSVRIPASFCGVYGLKPSHNRLDDHGSTVVVTGPLAASMADLEASYKIMGQPDLSHPICSLFSPPPLPSLNPIQRPKILGICRPWLERADPIVLNLVDNLISHYEKDLGYTIIPIEMPYRREGQLAHAMTILSEMLERTQRHVPPSAATSPTEYLDSLTPANKVLLTVASQTPALDFLLAQQLRNLIMSHLAYLFKTYPGMIIVTPTSPVPGWPIQDKGDFRWGSSDANQSMRNMEYVWLANFSGCPAISAPVGWVKPVNGVLDPKEKGKVPVGVMGLGEWGDEEGLLQWGRESEKWVREGNSEGKNGMVRAGNWVDVFSIAGEKMGTTRE</sequence>
<evidence type="ECO:0000313" key="3">
    <source>
        <dbReference type="EMBL" id="RFU27422.1"/>
    </source>
</evidence>
<organism evidence="3 4">
    <name type="scientific">Scytalidium lignicola</name>
    <name type="common">Hyphomycete</name>
    <dbReference type="NCBI Taxonomy" id="5539"/>
    <lineage>
        <taxon>Eukaryota</taxon>
        <taxon>Fungi</taxon>
        <taxon>Dikarya</taxon>
        <taxon>Ascomycota</taxon>
        <taxon>Pezizomycotina</taxon>
        <taxon>Leotiomycetes</taxon>
        <taxon>Leotiomycetes incertae sedis</taxon>
        <taxon>Scytalidium</taxon>
    </lineage>
</organism>
<dbReference type="InterPro" id="IPR023631">
    <property type="entry name" value="Amidase_dom"/>
</dbReference>
<dbReference type="PANTHER" id="PTHR11895:SF67">
    <property type="entry name" value="AMIDASE DOMAIN-CONTAINING PROTEIN"/>
    <property type="match status" value="1"/>
</dbReference>
<dbReference type="Gene3D" id="3.90.1300.10">
    <property type="entry name" value="Amidase signature (AS) domain"/>
    <property type="match status" value="1"/>
</dbReference>
<comment type="caution">
    <text evidence="3">The sequence shown here is derived from an EMBL/GenBank/DDBJ whole genome shotgun (WGS) entry which is preliminary data.</text>
</comment>
<dbReference type="InterPro" id="IPR036928">
    <property type="entry name" value="AS_sf"/>
</dbReference>
<dbReference type="InterPro" id="IPR020556">
    <property type="entry name" value="Amidase_CS"/>
</dbReference>
<feature type="domain" description="Amidase" evidence="2">
    <location>
        <begin position="154"/>
        <end position="580"/>
    </location>
</feature>
<evidence type="ECO:0000256" key="1">
    <source>
        <dbReference type="ARBA" id="ARBA00009199"/>
    </source>
</evidence>
<proteinExistence type="inferred from homology"/>
<gene>
    <name evidence="3" type="ORF">B7463_g8920</name>
</gene>
<feature type="non-terminal residue" evidence="3">
    <location>
        <position position="623"/>
    </location>
</feature>
<dbReference type="GO" id="GO:0003824">
    <property type="term" value="F:catalytic activity"/>
    <property type="evidence" value="ECO:0007669"/>
    <property type="project" value="InterPro"/>
</dbReference>
<dbReference type="EMBL" id="NCSJ02000207">
    <property type="protein sequence ID" value="RFU27422.1"/>
    <property type="molecule type" value="Genomic_DNA"/>
</dbReference>
<dbReference type="OrthoDB" id="421993at2759"/>
<protein>
    <recommendedName>
        <fullName evidence="2">Amidase domain-containing protein</fullName>
    </recommendedName>
</protein>
<reference evidence="3 4" key="1">
    <citation type="submission" date="2018-05" db="EMBL/GenBank/DDBJ databases">
        <title>Draft genome sequence of Scytalidium lignicola DSM 105466, a ubiquitous saprotrophic fungus.</title>
        <authorList>
            <person name="Buettner E."/>
            <person name="Gebauer A.M."/>
            <person name="Hofrichter M."/>
            <person name="Liers C."/>
            <person name="Kellner H."/>
        </authorList>
    </citation>
    <scope>NUCLEOTIDE SEQUENCE [LARGE SCALE GENOMIC DNA]</scope>
    <source>
        <strain evidence="3 4">DSM 105466</strain>
    </source>
</reference>
<evidence type="ECO:0000259" key="2">
    <source>
        <dbReference type="Pfam" id="PF01425"/>
    </source>
</evidence>
<dbReference type="OMA" id="YGMSDTN"/>